<dbReference type="InterPro" id="IPR001980">
    <property type="entry name" value="PPAT"/>
</dbReference>
<feature type="binding site" evidence="9">
    <location>
        <begin position="123"/>
        <end position="129"/>
    </location>
    <ligand>
        <name>ATP</name>
        <dbReference type="ChEBI" id="CHEBI:30616"/>
    </ligand>
</feature>
<dbReference type="Proteomes" id="UP000569914">
    <property type="component" value="Unassembled WGS sequence"/>
</dbReference>
<feature type="binding site" evidence="9">
    <location>
        <begin position="89"/>
        <end position="91"/>
    </location>
    <ligand>
        <name>ATP</name>
        <dbReference type="ChEBI" id="CHEBI:30616"/>
    </ligand>
</feature>
<feature type="binding site" evidence="9">
    <location>
        <position position="74"/>
    </location>
    <ligand>
        <name>substrate</name>
    </ligand>
</feature>
<dbReference type="SUPFAM" id="SSF52374">
    <property type="entry name" value="Nucleotidylyl transferase"/>
    <property type="match status" value="1"/>
</dbReference>
<feature type="binding site" evidence="9">
    <location>
        <position position="88"/>
    </location>
    <ligand>
        <name>substrate</name>
    </ligand>
</feature>
<comment type="function">
    <text evidence="9">Reversibly transfers an adenylyl group from ATP to 4'-phosphopantetheine, yielding dephospho-CoA (dPCoA) and pyrophosphate.</text>
</comment>
<dbReference type="InterPro" id="IPR004821">
    <property type="entry name" value="Cyt_trans-like"/>
</dbReference>
<evidence type="ECO:0000256" key="6">
    <source>
        <dbReference type="ARBA" id="ARBA00022842"/>
    </source>
</evidence>
<evidence type="ECO:0000256" key="7">
    <source>
        <dbReference type="ARBA" id="ARBA00022993"/>
    </source>
</evidence>
<dbReference type="GO" id="GO:0004595">
    <property type="term" value="F:pantetheine-phosphate adenylyltransferase activity"/>
    <property type="evidence" value="ECO:0007669"/>
    <property type="project" value="UniProtKB-UniRule"/>
</dbReference>
<dbReference type="GO" id="GO:0005737">
    <property type="term" value="C:cytoplasm"/>
    <property type="evidence" value="ECO:0007669"/>
    <property type="project" value="UniProtKB-SubCell"/>
</dbReference>
<proteinExistence type="inferred from homology"/>
<keyword evidence="2 9" id="KW-0808">Transferase</keyword>
<feature type="binding site" evidence="9">
    <location>
        <position position="10"/>
    </location>
    <ligand>
        <name>substrate</name>
    </ligand>
</feature>
<comment type="subunit">
    <text evidence="9">Homohexamer.</text>
</comment>
<keyword evidence="6 9" id="KW-0460">Magnesium</keyword>
<dbReference type="Gene3D" id="3.40.50.620">
    <property type="entry name" value="HUPs"/>
    <property type="match status" value="1"/>
</dbReference>
<feature type="binding site" evidence="9">
    <location>
        <position position="18"/>
    </location>
    <ligand>
        <name>ATP</name>
        <dbReference type="ChEBI" id="CHEBI:30616"/>
    </ligand>
</feature>
<dbReference type="InterPro" id="IPR014729">
    <property type="entry name" value="Rossmann-like_a/b/a_fold"/>
</dbReference>
<feature type="binding site" evidence="9">
    <location>
        <position position="99"/>
    </location>
    <ligand>
        <name>ATP</name>
        <dbReference type="ChEBI" id="CHEBI:30616"/>
    </ligand>
</feature>
<dbReference type="EC" id="2.7.7.3" evidence="9"/>
<feature type="binding site" evidence="9">
    <location>
        <begin position="10"/>
        <end position="11"/>
    </location>
    <ligand>
        <name>ATP</name>
        <dbReference type="ChEBI" id="CHEBI:30616"/>
    </ligand>
</feature>
<feature type="binding site" evidence="9">
    <location>
        <position position="42"/>
    </location>
    <ligand>
        <name>substrate</name>
    </ligand>
</feature>
<dbReference type="NCBIfam" id="TIGR01510">
    <property type="entry name" value="coaD_prev_kdtB"/>
    <property type="match status" value="1"/>
</dbReference>
<evidence type="ECO:0000313" key="11">
    <source>
        <dbReference type="EMBL" id="NYE74384.1"/>
    </source>
</evidence>
<evidence type="ECO:0000256" key="1">
    <source>
        <dbReference type="ARBA" id="ARBA00022490"/>
    </source>
</evidence>
<dbReference type="UniPathway" id="UPA00241">
    <property type="reaction ID" value="UER00355"/>
</dbReference>
<name>A0A7Y9LC14_9ACTN</name>
<comment type="cofactor">
    <cofactor evidence="9">
        <name>Mg(2+)</name>
        <dbReference type="ChEBI" id="CHEBI:18420"/>
    </cofactor>
</comment>
<dbReference type="Pfam" id="PF01467">
    <property type="entry name" value="CTP_transf_like"/>
    <property type="match status" value="1"/>
</dbReference>
<dbReference type="HAMAP" id="MF_00151">
    <property type="entry name" value="PPAT_bact"/>
    <property type="match status" value="1"/>
</dbReference>
<dbReference type="GO" id="GO:0005524">
    <property type="term" value="F:ATP binding"/>
    <property type="evidence" value="ECO:0007669"/>
    <property type="project" value="UniProtKB-KW"/>
</dbReference>
<evidence type="ECO:0000256" key="4">
    <source>
        <dbReference type="ARBA" id="ARBA00022741"/>
    </source>
</evidence>
<dbReference type="AlphaFoldDB" id="A0A7Y9LC14"/>
<keyword evidence="4 9" id="KW-0547">Nucleotide-binding</keyword>
<comment type="catalytic activity">
    <reaction evidence="8 9">
        <text>(R)-4'-phosphopantetheine + ATP + H(+) = 3'-dephospho-CoA + diphosphate</text>
        <dbReference type="Rhea" id="RHEA:19801"/>
        <dbReference type="ChEBI" id="CHEBI:15378"/>
        <dbReference type="ChEBI" id="CHEBI:30616"/>
        <dbReference type="ChEBI" id="CHEBI:33019"/>
        <dbReference type="ChEBI" id="CHEBI:57328"/>
        <dbReference type="ChEBI" id="CHEBI:61723"/>
        <dbReference type="EC" id="2.7.7.3"/>
    </reaction>
</comment>
<evidence type="ECO:0000256" key="8">
    <source>
        <dbReference type="ARBA" id="ARBA00029346"/>
    </source>
</evidence>
<keyword evidence="7 9" id="KW-0173">Coenzyme A biosynthesis</keyword>
<evidence type="ECO:0000256" key="5">
    <source>
        <dbReference type="ARBA" id="ARBA00022840"/>
    </source>
</evidence>
<protein>
    <recommendedName>
        <fullName evidence="9">Phosphopantetheine adenylyltransferase</fullName>
        <ecNumber evidence="9">2.7.7.3</ecNumber>
    </recommendedName>
    <alternativeName>
        <fullName evidence="9">Dephospho-CoA pyrophosphorylase</fullName>
    </alternativeName>
    <alternativeName>
        <fullName evidence="9">Pantetheine-phosphate adenylyltransferase</fullName>
        <shortName evidence="9">PPAT</shortName>
    </alternativeName>
</protein>
<evidence type="ECO:0000256" key="2">
    <source>
        <dbReference type="ARBA" id="ARBA00022679"/>
    </source>
</evidence>
<feature type="site" description="Transition state stabilizer" evidence="9">
    <location>
        <position position="18"/>
    </location>
</feature>
<organism evidence="11 12">
    <name type="scientific">Microlunatus parietis</name>
    <dbReference type="NCBI Taxonomy" id="682979"/>
    <lineage>
        <taxon>Bacteria</taxon>
        <taxon>Bacillati</taxon>
        <taxon>Actinomycetota</taxon>
        <taxon>Actinomycetes</taxon>
        <taxon>Propionibacteriales</taxon>
        <taxon>Propionibacteriaceae</taxon>
        <taxon>Microlunatus</taxon>
    </lineage>
</organism>
<evidence type="ECO:0000259" key="10">
    <source>
        <dbReference type="Pfam" id="PF01467"/>
    </source>
</evidence>
<gene>
    <name evidence="9" type="primary">coaD</name>
    <name evidence="11" type="ORF">BKA15_005713</name>
</gene>
<comment type="similarity">
    <text evidence="9">Belongs to the bacterial CoaD family.</text>
</comment>
<comment type="subcellular location">
    <subcellularLocation>
        <location evidence="9">Cytoplasm</location>
    </subcellularLocation>
</comment>
<reference evidence="11 12" key="1">
    <citation type="submission" date="2020-07" db="EMBL/GenBank/DDBJ databases">
        <title>Sequencing the genomes of 1000 actinobacteria strains.</title>
        <authorList>
            <person name="Klenk H.-P."/>
        </authorList>
    </citation>
    <scope>NUCLEOTIDE SEQUENCE [LARGE SCALE GENOMIC DNA]</scope>
    <source>
        <strain evidence="11 12">DSM 22083</strain>
    </source>
</reference>
<comment type="pathway">
    <text evidence="9">Cofactor biosynthesis; coenzyme A biosynthesis; CoA from (R)-pantothenate: step 4/5.</text>
</comment>
<keyword evidence="1 9" id="KW-0963">Cytoplasm</keyword>
<accession>A0A7Y9LC14</accession>
<evidence type="ECO:0000256" key="9">
    <source>
        <dbReference type="HAMAP-Rule" id="MF_00151"/>
    </source>
</evidence>
<dbReference type="PRINTS" id="PR01020">
    <property type="entry name" value="LPSBIOSNTHSS"/>
</dbReference>
<dbReference type="RefSeq" id="WP_179756644.1">
    <property type="nucleotide sequence ID" value="NZ_JACCBU010000001.1"/>
</dbReference>
<evidence type="ECO:0000313" key="12">
    <source>
        <dbReference type="Proteomes" id="UP000569914"/>
    </source>
</evidence>
<dbReference type="PANTHER" id="PTHR21342">
    <property type="entry name" value="PHOSPHOPANTETHEINE ADENYLYLTRANSFERASE"/>
    <property type="match status" value="1"/>
</dbReference>
<dbReference type="EMBL" id="JACCBU010000001">
    <property type="protein sequence ID" value="NYE74384.1"/>
    <property type="molecule type" value="Genomic_DNA"/>
</dbReference>
<dbReference type="NCBIfam" id="TIGR00125">
    <property type="entry name" value="cyt_tran_rel"/>
    <property type="match status" value="1"/>
</dbReference>
<dbReference type="GO" id="GO:0015937">
    <property type="term" value="P:coenzyme A biosynthetic process"/>
    <property type="evidence" value="ECO:0007669"/>
    <property type="project" value="UniProtKB-UniRule"/>
</dbReference>
<dbReference type="CDD" id="cd02163">
    <property type="entry name" value="PPAT"/>
    <property type="match status" value="1"/>
</dbReference>
<comment type="caution">
    <text evidence="11">The sequence shown here is derived from an EMBL/GenBank/DDBJ whole genome shotgun (WGS) entry which is preliminary data.</text>
</comment>
<sequence length="154" mass="16757">MVRRAVCPGSYDPITLGHLDVIGRAAGMFDELIVAIGHNPAKKGRFTVEERVELVAESCRDLPNVEAIQFTGLLVDLCRQRGIGTIVKGVRTGADLTYEFPMAQMNRRLTGVETVLLPSAPEWSFVSSSLVREISGYGGDVTAFVPRPVVDRLA</sequence>
<feature type="domain" description="Cytidyltransferase-like" evidence="10">
    <location>
        <begin position="6"/>
        <end position="133"/>
    </location>
</feature>
<keyword evidence="5 9" id="KW-0067">ATP-binding</keyword>
<evidence type="ECO:0000256" key="3">
    <source>
        <dbReference type="ARBA" id="ARBA00022695"/>
    </source>
</evidence>
<keyword evidence="12" id="KW-1185">Reference proteome</keyword>
<keyword evidence="3 9" id="KW-0548">Nucleotidyltransferase</keyword>
<dbReference type="PANTHER" id="PTHR21342:SF1">
    <property type="entry name" value="PHOSPHOPANTETHEINE ADENYLYLTRANSFERASE"/>
    <property type="match status" value="1"/>
</dbReference>